<gene>
    <name evidence="1" type="ORF">SDC9_89130</name>
</gene>
<dbReference type="AlphaFoldDB" id="A0A644ZNI5"/>
<proteinExistence type="predicted"/>
<accession>A0A644ZNI5</accession>
<protein>
    <submittedName>
        <fullName evidence="1">Uncharacterized protein</fullName>
    </submittedName>
</protein>
<comment type="caution">
    <text evidence="1">The sequence shown here is derived from an EMBL/GenBank/DDBJ whole genome shotgun (WGS) entry which is preliminary data.</text>
</comment>
<name>A0A644ZNI5_9ZZZZ</name>
<dbReference type="EMBL" id="VSSQ01009741">
    <property type="protein sequence ID" value="MPM42465.1"/>
    <property type="molecule type" value="Genomic_DNA"/>
</dbReference>
<evidence type="ECO:0000313" key="1">
    <source>
        <dbReference type="EMBL" id="MPM42465.1"/>
    </source>
</evidence>
<reference evidence="1" key="1">
    <citation type="submission" date="2019-08" db="EMBL/GenBank/DDBJ databases">
        <authorList>
            <person name="Kucharzyk K."/>
            <person name="Murdoch R.W."/>
            <person name="Higgins S."/>
            <person name="Loffler F."/>
        </authorList>
    </citation>
    <scope>NUCLEOTIDE SEQUENCE</scope>
</reference>
<sequence>MQVHRCGNQHIRTHQLADANQKITFGIIQSLNAHSTVNIKKDAIQGKFCFQAIQRLSNQRFVCFTGYNTARHGMSAQGRQPNSMINDTRIGKKRIVSEYAVAISRLERIFVRNGG</sequence>
<organism evidence="1">
    <name type="scientific">bioreactor metagenome</name>
    <dbReference type="NCBI Taxonomy" id="1076179"/>
    <lineage>
        <taxon>unclassified sequences</taxon>
        <taxon>metagenomes</taxon>
        <taxon>ecological metagenomes</taxon>
    </lineage>
</organism>